<dbReference type="AlphaFoldDB" id="A0A1N6Y851"/>
<dbReference type="STRING" id="58117.SAMN05421833_10628"/>
<sequence>MAEGDPRLRALAHPVRLRMLSLMWGAPMSAAELSRELGISHALASHHLRCLDDAGLAELADVRVRRGGRERRYRAAGGTPLTEQRDGFPLLAEALARSLRERAGRRRAGEEGVTADAELWVEPELWHDVRGRILAAIVDLHEGAAAPRTPGTIRVGATVAAFPLTESTGPEGR</sequence>
<dbReference type="InterPro" id="IPR001845">
    <property type="entry name" value="HTH_ArsR_DNA-bd_dom"/>
</dbReference>
<dbReference type="CDD" id="cd00090">
    <property type="entry name" value="HTH_ARSR"/>
    <property type="match status" value="1"/>
</dbReference>
<dbReference type="InterPro" id="IPR036390">
    <property type="entry name" value="WH_DNA-bd_sf"/>
</dbReference>
<keyword evidence="1" id="KW-0805">Transcription regulation</keyword>
<dbReference type="EMBL" id="FTNI01000006">
    <property type="protein sequence ID" value="SIR10661.1"/>
    <property type="molecule type" value="Genomic_DNA"/>
</dbReference>
<proteinExistence type="predicted"/>
<evidence type="ECO:0000256" key="2">
    <source>
        <dbReference type="ARBA" id="ARBA00023125"/>
    </source>
</evidence>
<evidence type="ECO:0000256" key="1">
    <source>
        <dbReference type="ARBA" id="ARBA00023015"/>
    </source>
</evidence>
<name>A0A1N6Y851_9ACTN</name>
<gene>
    <name evidence="5" type="ORF">SAMN05421833_10628</name>
</gene>
<evidence type="ECO:0000313" key="6">
    <source>
        <dbReference type="Proteomes" id="UP000186096"/>
    </source>
</evidence>
<feature type="domain" description="HTH arsR-type" evidence="4">
    <location>
        <begin position="1"/>
        <end position="102"/>
    </location>
</feature>
<dbReference type="InterPro" id="IPR011991">
    <property type="entry name" value="ArsR-like_HTH"/>
</dbReference>
<keyword evidence="3" id="KW-0804">Transcription</keyword>
<keyword evidence="6" id="KW-1185">Reference proteome</keyword>
<dbReference type="PRINTS" id="PR00778">
    <property type="entry name" value="HTHARSR"/>
</dbReference>
<reference evidence="6" key="1">
    <citation type="submission" date="2017-01" db="EMBL/GenBank/DDBJ databases">
        <authorList>
            <person name="Varghese N."/>
            <person name="Submissions S."/>
        </authorList>
    </citation>
    <scope>NUCLEOTIDE SEQUENCE [LARGE SCALE GENOMIC DNA]</scope>
    <source>
        <strain evidence="6">ATCC 12950</strain>
    </source>
</reference>
<dbReference type="SMART" id="SM00418">
    <property type="entry name" value="HTH_ARSR"/>
    <property type="match status" value="1"/>
</dbReference>
<dbReference type="OrthoDB" id="4158481at2"/>
<evidence type="ECO:0000313" key="5">
    <source>
        <dbReference type="EMBL" id="SIR10661.1"/>
    </source>
</evidence>
<organism evidence="5 6">
    <name type="scientific">Microbispora rosea</name>
    <dbReference type="NCBI Taxonomy" id="58117"/>
    <lineage>
        <taxon>Bacteria</taxon>
        <taxon>Bacillati</taxon>
        <taxon>Actinomycetota</taxon>
        <taxon>Actinomycetes</taxon>
        <taxon>Streptosporangiales</taxon>
        <taxon>Streptosporangiaceae</taxon>
        <taxon>Microbispora</taxon>
    </lineage>
</organism>
<dbReference type="SUPFAM" id="SSF46785">
    <property type="entry name" value="Winged helix' DNA-binding domain"/>
    <property type="match status" value="1"/>
</dbReference>
<dbReference type="InterPro" id="IPR051081">
    <property type="entry name" value="HTH_MetalResp_TranReg"/>
</dbReference>
<evidence type="ECO:0000259" key="4">
    <source>
        <dbReference type="PROSITE" id="PS50987"/>
    </source>
</evidence>
<dbReference type="PANTHER" id="PTHR33154:SF33">
    <property type="entry name" value="TRANSCRIPTIONAL REPRESSOR SDPR"/>
    <property type="match status" value="1"/>
</dbReference>
<protein>
    <submittedName>
        <fullName evidence="5">Regulatory protein, arsR family</fullName>
    </submittedName>
</protein>
<dbReference type="RefSeq" id="WP_030505839.1">
    <property type="nucleotide sequence ID" value="NZ_CP192071.1"/>
</dbReference>
<dbReference type="PANTHER" id="PTHR33154">
    <property type="entry name" value="TRANSCRIPTIONAL REGULATOR, ARSR FAMILY"/>
    <property type="match status" value="1"/>
</dbReference>
<dbReference type="Gene3D" id="1.10.10.10">
    <property type="entry name" value="Winged helix-like DNA-binding domain superfamily/Winged helix DNA-binding domain"/>
    <property type="match status" value="1"/>
</dbReference>
<accession>A0A1N6Y851</accession>
<keyword evidence="2" id="KW-0238">DNA-binding</keyword>
<dbReference type="InterPro" id="IPR036388">
    <property type="entry name" value="WH-like_DNA-bd_sf"/>
</dbReference>
<dbReference type="PROSITE" id="PS50987">
    <property type="entry name" value="HTH_ARSR_2"/>
    <property type="match status" value="1"/>
</dbReference>
<dbReference type="GO" id="GO:0003677">
    <property type="term" value="F:DNA binding"/>
    <property type="evidence" value="ECO:0007669"/>
    <property type="project" value="UniProtKB-KW"/>
</dbReference>
<dbReference type="Pfam" id="PF01022">
    <property type="entry name" value="HTH_5"/>
    <property type="match status" value="1"/>
</dbReference>
<dbReference type="Proteomes" id="UP000186096">
    <property type="component" value="Unassembled WGS sequence"/>
</dbReference>
<evidence type="ECO:0000256" key="3">
    <source>
        <dbReference type="ARBA" id="ARBA00023163"/>
    </source>
</evidence>
<dbReference type="GO" id="GO:0003700">
    <property type="term" value="F:DNA-binding transcription factor activity"/>
    <property type="evidence" value="ECO:0007669"/>
    <property type="project" value="InterPro"/>
</dbReference>